<reference evidence="6" key="1">
    <citation type="submission" date="2021-06" db="EMBL/GenBank/DDBJ databases">
        <title>Novel species in genus Arthrobacter.</title>
        <authorList>
            <person name="Zhang G."/>
        </authorList>
    </citation>
    <scope>NUCLEOTIDE SEQUENCE</scope>
    <source>
        <strain evidence="6">Zg-ZUI122</strain>
    </source>
</reference>
<dbReference type="GO" id="GO:0016853">
    <property type="term" value="F:isomerase activity"/>
    <property type="evidence" value="ECO:0007669"/>
    <property type="project" value="UniProtKB-KW"/>
</dbReference>
<keyword evidence="7" id="KW-1185">Reference proteome</keyword>
<dbReference type="PANTHER" id="PTHR42742">
    <property type="entry name" value="TRANSCRIPTIONAL REPRESSOR MPRA"/>
    <property type="match status" value="1"/>
</dbReference>
<evidence type="ECO:0000313" key="7">
    <source>
        <dbReference type="Proteomes" id="UP000680588"/>
    </source>
</evidence>
<protein>
    <recommendedName>
        <fullName evidence="3">Phosphohexomutase</fullName>
    </recommendedName>
    <alternativeName>
        <fullName evidence="4">Phosphomannose isomerase</fullName>
    </alternativeName>
</protein>
<evidence type="ECO:0000256" key="2">
    <source>
        <dbReference type="ARBA" id="ARBA00022833"/>
    </source>
</evidence>
<evidence type="ECO:0000256" key="3">
    <source>
        <dbReference type="ARBA" id="ARBA00029741"/>
    </source>
</evidence>
<evidence type="ECO:0000259" key="5">
    <source>
        <dbReference type="Pfam" id="PF21621"/>
    </source>
</evidence>
<dbReference type="CDD" id="cd07010">
    <property type="entry name" value="cupin_PMI_type_I_N_bac"/>
    <property type="match status" value="1"/>
</dbReference>
<dbReference type="RefSeq" id="WP_207347308.1">
    <property type="nucleotide sequence ID" value="NZ_CP076456.1"/>
</dbReference>
<dbReference type="InterPro" id="IPR049071">
    <property type="entry name" value="MPI_cupin_dom"/>
</dbReference>
<accession>A0A975S6U7</accession>
<organism evidence="6 7">
    <name type="scientific">Arthrobacter sunyaminii</name>
    <dbReference type="NCBI Taxonomy" id="2816859"/>
    <lineage>
        <taxon>Bacteria</taxon>
        <taxon>Bacillati</taxon>
        <taxon>Actinomycetota</taxon>
        <taxon>Actinomycetes</taxon>
        <taxon>Micrococcales</taxon>
        <taxon>Micrococcaceae</taxon>
        <taxon>Arthrobacter</taxon>
    </lineage>
</organism>
<keyword evidence="6" id="KW-0413">Isomerase</keyword>
<gene>
    <name evidence="6" type="ORF">KG104_03640</name>
</gene>
<evidence type="ECO:0000256" key="4">
    <source>
        <dbReference type="ARBA" id="ARBA00030762"/>
    </source>
</evidence>
<dbReference type="SUPFAM" id="SSF51182">
    <property type="entry name" value="RmlC-like cupins"/>
    <property type="match status" value="1"/>
</dbReference>
<dbReference type="Pfam" id="PF21621">
    <property type="entry name" value="MPI_cupin_dom"/>
    <property type="match status" value="1"/>
</dbReference>
<keyword evidence="1" id="KW-0479">Metal-binding</keyword>
<feature type="domain" description="Mannose-6-phosphate isomerase cupin" evidence="5">
    <location>
        <begin position="258"/>
        <end position="325"/>
    </location>
</feature>
<evidence type="ECO:0000256" key="1">
    <source>
        <dbReference type="ARBA" id="ARBA00022723"/>
    </source>
</evidence>
<dbReference type="InterPro" id="IPR014710">
    <property type="entry name" value="RmlC-like_jellyroll"/>
</dbReference>
<name>A0A975S6U7_9MICC</name>
<proteinExistence type="predicted"/>
<dbReference type="InterPro" id="IPR011051">
    <property type="entry name" value="RmlC_Cupin_sf"/>
</dbReference>
<dbReference type="AlphaFoldDB" id="A0A975S6U7"/>
<dbReference type="PANTHER" id="PTHR42742:SF3">
    <property type="entry name" value="FRUCTOKINASE"/>
    <property type="match status" value="1"/>
</dbReference>
<evidence type="ECO:0000313" key="6">
    <source>
        <dbReference type="EMBL" id="QWQ36902.1"/>
    </source>
</evidence>
<sequence length="330" mass="35090">MTAPIFLPSNQPADRFYRGGEKIRAFRGTAASGERVPEDWVGSTTTLFGEPVLGLSEVSTGRLLRDEISADPASWLGPEHLARYGADTMVLVKLLDAGQRLPVHLHPEQDFAAEHLGRRHGKAEAWYILEGGSVHLGFNRAVSAEELRSWVDCQEVEAMLAAMHRVDVRPGDSVYVPPGCPHAIGSGIFLVEVQEPEDLSILLEWKDFAIEGTTQGHLGLGFDTALQATDTRALSTADLDALVVRGGTGDSTLAAAAGPYFRAERTDVAGTAVLDPGFSVLVVLDGAGTLTTADGAWPLAAGDTVLLPFSAGELQVAGTLSLMRCRPPRA</sequence>
<dbReference type="Proteomes" id="UP000680588">
    <property type="component" value="Chromosome"/>
</dbReference>
<keyword evidence="2" id="KW-0862">Zinc</keyword>
<dbReference type="EMBL" id="CP076456">
    <property type="protein sequence ID" value="QWQ36902.1"/>
    <property type="molecule type" value="Genomic_DNA"/>
</dbReference>
<dbReference type="KEGG" id="asun:KG104_03640"/>
<dbReference type="InterPro" id="IPR051804">
    <property type="entry name" value="Carb_Metab_Reg_Kinase/Isom"/>
</dbReference>
<dbReference type="GO" id="GO:0046872">
    <property type="term" value="F:metal ion binding"/>
    <property type="evidence" value="ECO:0007669"/>
    <property type="project" value="UniProtKB-KW"/>
</dbReference>
<dbReference type="Gene3D" id="2.60.120.10">
    <property type="entry name" value="Jelly Rolls"/>
    <property type="match status" value="2"/>
</dbReference>